<reference evidence="1 2" key="1">
    <citation type="journal article" date="2016" name="Nat. Commun.">
        <title>Thousands of microbial genomes shed light on interconnected biogeochemical processes in an aquifer system.</title>
        <authorList>
            <person name="Anantharaman K."/>
            <person name="Brown C.T."/>
            <person name="Hug L.A."/>
            <person name="Sharon I."/>
            <person name="Castelle C.J."/>
            <person name="Probst A.J."/>
            <person name="Thomas B.C."/>
            <person name="Singh A."/>
            <person name="Wilkins M.J."/>
            <person name="Karaoz U."/>
            <person name="Brodie E.L."/>
            <person name="Williams K.H."/>
            <person name="Hubbard S.S."/>
            <person name="Banfield J.F."/>
        </authorList>
    </citation>
    <scope>NUCLEOTIDE SEQUENCE [LARGE SCALE GENOMIC DNA]</scope>
</reference>
<name>A0A1F6TN77_9PROT</name>
<evidence type="ECO:0000313" key="1">
    <source>
        <dbReference type="EMBL" id="OGI46597.1"/>
    </source>
</evidence>
<dbReference type="STRING" id="1817760.A2151_07015"/>
<proteinExistence type="predicted"/>
<comment type="caution">
    <text evidence="1">The sequence shown here is derived from an EMBL/GenBank/DDBJ whole genome shotgun (WGS) entry which is preliminary data.</text>
</comment>
<dbReference type="AlphaFoldDB" id="A0A1F6TN77"/>
<dbReference type="Gene3D" id="3.40.630.30">
    <property type="match status" value="1"/>
</dbReference>
<evidence type="ECO:0000313" key="2">
    <source>
        <dbReference type="Proteomes" id="UP000178885"/>
    </source>
</evidence>
<sequence length="76" mass="8541">MTLEQEATATLKDGSTVLLRFVNPCDKTCIARGFDQLSARSRHLRFFSPINKLSPAQRTYLTKIVSAHWGVHAPIQ</sequence>
<protein>
    <submittedName>
        <fullName evidence="1">Uncharacterized protein</fullName>
    </submittedName>
</protein>
<organism evidence="1 2">
    <name type="scientific">Candidatus Muproteobacteria bacterium RBG_16_65_34</name>
    <dbReference type="NCBI Taxonomy" id="1817760"/>
    <lineage>
        <taxon>Bacteria</taxon>
        <taxon>Pseudomonadati</taxon>
        <taxon>Pseudomonadota</taxon>
        <taxon>Candidatus Muproteobacteria</taxon>
    </lineage>
</organism>
<dbReference type="EMBL" id="MFSU01000078">
    <property type="protein sequence ID" value="OGI46597.1"/>
    <property type="molecule type" value="Genomic_DNA"/>
</dbReference>
<accession>A0A1F6TN77</accession>
<gene>
    <name evidence="1" type="ORF">A2151_07015</name>
</gene>
<dbReference type="Proteomes" id="UP000178885">
    <property type="component" value="Unassembled WGS sequence"/>
</dbReference>